<evidence type="ECO:0000256" key="1">
    <source>
        <dbReference type="SAM" id="MobiDB-lite"/>
    </source>
</evidence>
<feature type="compositionally biased region" description="Polar residues" evidence="1">
    <location>
        <begin position="296"/>
        <end position="327"/>
    </location>
</feature>
<gene>
    <name evidence="2" type="ORF">FD02_GL000550</name>
</gene>
<accession>A0A0R1JSJ1</accession>
<dbReference type="AlphaFoldDB" id="A0A0R1JSJ1"/>
<feature type="compositionally biased region" description="Low complexity" evidence="1">
    <location>
        <begin position="190"/>
        <end position="202"/>
    </location>
</feature>
<dbReference type="PATRIC" id="fig|1291734.4.peg.565"/>
<organism evidence="2 3">
    <name type="scientific">Lacticaseibacillus nasuensis JCM 17158</name>
    <dbReference type="NCBI Taxonomy" id="1291734"/>
    <lineage>
        <taxon>Bacteria</taxon>
        <taxon>Bacillati</taxon>
        <taxon>Bacillota</taxon>
        <taxon>Bacilli</taxon>
        <taxon>Lactobacillales</taxon>
        <taxon>Lactobacillaceae</taxon>
        <taxon>Lacticaseibacillus</taxon>
    </lineage>
</organism>
<feature type="compositionally biased region" description="Polar residues" evidence="1">
    <location>
        <begin position="137"/>
        <end position="147"/>
    </location>
</feature>
<evidence type="ECO:0000313" key="3">
    <source>
        <dbReference type="Proteomes" id="UP000051804"/>
    </source>
</evidence>
<reference evidence="2 3" key="1">
    <citation type="journal article" date="2015" name="Genome Announc.">
        <title>Expanding the biotechnology potential of lactobacilli through comparative genomics of 213 strains and associated genera.</title>
        <authorList>
            <person name="Sun Z."/>
            <person name="Harris H.M."/>
            <person name="McCann A."/>
            <person name="Guo C."/>
            <person name="Argimon S."/>
            <person name="Zhang W."/>
            <person name="Yang X."/>
            <person name="Jeffery I.B."/>
            <person name="Cooney J.C."/>
            <person name="Kagawa T.F."/>
            <person name="Liu W."/>
            <person name="Song Y."/>
            <person name="Salvetti E."/>
            <person name="Wrobel A."/>
            <person name="Rasinkangas P."/>
            <person name="Parkhill J."/>
            <person name="Rea M.C."/>
            <person name="O'Sullivan O."/>
            <person name="Ritari J."/>
            <person name="Douillard F.P."/>
            <person name="Paul Ross R."/>
            <person name="Yang R."/>
            <person name="Briner A.E."/>
            <person name="Felis G.E."/>
            <person name="de Vos W.M."/>
            <person name="Barrangou R."/>
            <person name="Klaenhammer T.R."/>
            <person name="Caufield P.W."/>
            <person name="Cui Y."/>
            <person name="Zhang H."/>
            <person name="O'Toole P.W."/>
        </authorList>
    </citation>
    <scope>NUCLEOTIDE SEQUENCE [LARGE SCALE GENOMIC DNA]</scope>
    <source>
        <strain evidence="2 3">JCM 17158</strain>
    </source>
</reference>
<dbReference type="RefSeq" id="WP_056952115.1">
    <property type="nucleotide sequence ID" value="NZ_AZDJ01000032.1"/>
</dbReference>
<name>A0A0R1JSJ1_9LACO</name>
<dbReference type="EMBL" id="AZDJ01000032">
    <property type="protein sequence ID" value="KRK70482.1"/>
    <property type="molecule type" value="Genomic_DNA"/>
</dbReference>
<sequence length="669" mass="72762">MNGGIAYHLKQIMTTEQLNLTQTAKLIGISVSSLRKVLKDTPLSQPIMFKINRFIDEHRASAATPDIHPINKPSFTITQTSEHQPGQQPTEVIEPGNAAANRNQRTSQTTKRQAATEQSTSRQANAGQPARGRRGQTSKASDNQQQPARRGKQAANRQNQTSEQAKPNRQSKASETKQATSQQGKAKADQSTSQHQTQSTKTTSKRGQGRSKQGSQSQAAKAEPKRGRNPRSQGNQRGRRNQANSESAANRTTGTQTTSQSQSQSVTSQVASQSTASQTPRSQSTRTRRNQRSQSLASATVAESMSQSLAPHSQSQARIDAPATSQAPRPKAVETTLQLFIDESFVHGNSYNRNMYIGLTALDPDDGHALDQFSHTLYPFGWQPGDEVKARGKDQQQVATLLHDAASDTTHNFVVYSPVSDAGNFSMGFGVLYPYLAAVLRVLDALDTVPDKVRIAIDKRNEIEGEQLGIAARILNSYLKSATGKSVIFMLRTADSKEELGLQFSDFVAHSALAFDQPALAGFGIQRLADIGSALGDELMMYSMIGLQKYLLDDHAAVTDSHQYRSPLLVAADRLFRLTSKAVSLREIPAEALAQAKLVLNQLLQVAPSSVSGGINNMPFQNWYDMVARSAAFLHYTDESLPNAEIDPDAMQIANDALNNIANLLASAK</sequence>
<dbReference type="Proteomes" id="UP000051804">
    <property type="component" value="Unassembled WGS sequence"/>
</dbReference>
<feature type="compositionally biased region" description="Low complexity" evidence="1">
    <location>
        <begin position="252"/>
        <end position="285"/>
    </location>
</feature>
<feature type="region of interest" description="Disordered" evidence="1">
    <location>
        <begin position="63"/>
        <end position="330"/>
    </location>
</feature>
<comment type="caution">
    <text evidence="2">The sequence shown here is derived from an EMBL/GenBank/DDBJ whole genome shotgun (WGS) entry which is preliminary data.</text>
</comment>
<evidence type="ECO:0008006" key="4">
    <source>
        <dbReference type="Google" id="ProtNLM"/>
    </source>
</evidence>
<dbReference type="STRING" id="1291734.FD02_GL000550"/>
<dbReference type="OrthoDB" id="2327395at2"/>
<feature type="compositionally biased region" description="Polar residues" evidence="1">
    <location>
        <begin position="100"/>
        <end position="126"/>
    </location>
</feature>
<protein>
    <recommendedName>
        <fullName evidence="4">DUF3800 domain-containing protein</fullName>
    </recommendedName>
</protein>
<keyword evidence="3" id="KW-1185">Reference proteome</keyword>
<feature type="compositionally biased region" description="Polar residues" evidence="1">
    <location>
        <begin position="155"/>
        <end position="184"/>
    </location>
</feature>
<feature type="compositionally biased region" description="Polar residues" evidence="1">
    <location>
        <begin position="73"/>
        <end position="90"/>
    </location>
</feature>
<proteinExistence type="predicted"/>
<evidence type="ECO:0000313" key="2">
    <source>
        <dbReference type="EMBL" id="KRK70482.1"/>
    </source>
</evidence>
<feature type="compositionally biased region" description="Low complexity" evidence="1">
    <location>
        <begin position="210"/>
        <end position="221"/>
    </location>
</feature>